<comment type="caution">
    <text evidence="1">The sequence shown here is derived from an EMBL/GenBank/DDBJ whole genome shotgun (WGS) entry which is preliminary data.</text>
</comment>
<keyword evidence="2" id="KW-1185">Reference proteome</keyword>
<organism evidence="1 2">
    <name type="scientific">Puccinia striiformis f. sp. tritici</name>
    <dbReference type="NCBI Taxonomy" id="168172"/>
    <lineage>
        <taxon>Eukaryota</taxon>
        <taxon>Fungi</taxon>
        <taxon>Dikarya</taxon>
        <taxon>Basidiomycota</taxon>
        <taxon>Pucciniomycotina</taxon>
        <taxon>Pucciniomycetes</taxon>
        <taxon>Pucciniales</taxon>
        <taxon>Pucciniaceae</taxon>
        <taxon>Puccinia</taxon>
    </lineage>
</organism>
<proteinExistence type="predicted"/>
<sequence length="124" mass="14622">MEPCTRTQPSTDKHIRVEHYITISTDTMEGALPPNPFGHQPNQSNSSYQHPSSNQRTWNQNNQSRRGQHHQPYRSQKPRGHSNFNRNQPRQNSHNHQPQNRPGGNETWFKNSMLQDPWLSLYNR</sequence>
<accession>A0ACC0EIL7</accession>
<evidence type="ECO:0000313" key="2">
    <source>
        <dbReference type="Proteomes" id="UP001060170"/>
    </source>
</evidence>
<name>A0ACC0EIL7_9BASI</name>
<dbReference type="Proteomes" id="UP001060170">
    <property type="component" value="Chromosome 6"/>
</dbReference>
<evidence type="ECO:0000313" key="1">
    <source>
        <dbReference type="EMBL" id="KAI7953964.1"/>
    </source>
</evidence>
<reference evidence="1 2" key="3">
    <citation type="journal article" date="2022" name="Microbiol. Spectr.">
        <title>Folding features and dynamics of 3D genome architecture in plant fungal pathogens.</title>
        <authorList>
            <person name="Xia C."/>
        </authorList>
    </citation>
    <scope>NUCLEOTIDE SEQUENCE [LARGE SCALE GENOMIC DNA]</scope>
    <source>
        <strain evidence="1 2">93-210</strain>
    </source>
</reference>
<reference evidence="2" key="1">
    <citation type="journal article" date="2018" name="BMC Genomics">
        <title>Genomic insights into host adaptation between the wheat stripe rust pathogen (Puccinia striiformis f. sp. tritici) and the barley stripe rust pathogen (Puccinia striiformis f. sp. hordei).</title>
        <authorList>
            <person name="Xia C."/>
            <person name="Wang M."/>
            <person name="Yin C."/>
            <person name="Cornejo O.E."/>
            <person name="Hulbert S.H."/>
            <person name="Chen X."/>
        </authorList>
    </citation>
    <scope>NUCLEOTIDE SEQUENCE [LARGE SCALE GENOMIC DNA]</scope>
    <source>
        <strain evidence="2">93-210</strain>
    </source>
</reference>
<protein>
    <submittedName>
        <fullName evidence="1">Uncharacterized protein</fullName>
    </submittedName>
</protein>
<reference evidence="2" key="2">
    <citation type="journal article" date="2018" name="Mol. Plant Microbe Interact.">
        <title>Genome sequence resources for the wheat stripe rust pathogen (Puccinia striiformis f. sp. tritici) and the barley stripe rust pathogen (Puccinia striiformis f. sp. hordei).</title>
        <authorList>
            <person name="Xia C."/>
            <person name="Wang M."/>
            <person name="Yin C."/>
            <person name="Cornejo O.E."/>
            <person name="Hulbert S.H."/>
            <person name="Chen X."/>
        </authorList>
    </citation>
    <scope>NUCLEOTIDE SEQUENCE [LARGE SCALE GENOMIC DNA]</scope>
    <source>
        <strain evidence="2">93-210</strain>
    </source>
</reference>
<gene>
    <name evidence="1" type="ORF">MJO28_006511</name>
</gene>
<dbReference type="EMBL" id="CM045870">
    <property type="protein sequence ID" value="KAI7953964.1"/>
    <property type="molecule type" value="Genomic_DNA"/>
</dbReference>